<comment type="caution">
    <text evidence="2">The sequence shown here is derived from an EMBL/GenBank/DDBJ whole genome shotgun (WGS) entry which is preliminary data.</text>
</comment>
<organism evidence="2 3">
    <name type="scientific">Tenacibaculum soleae</name>
    <dbReference type="NCBI Taxonomy" id="447689"/>
    <lineage>
        <taxon>Bacteria</taxon>
        <taxon>Pseudomonadati</taxon>
        <taxon>Bacteroidota</taxon>
        <taxon>Flavobacteriia</taxon>
        <taxon>Flavobacteriales</taxon>
        <taxon>Flavobacteriaceae</taxon>
        <taxon>Tenacibaculum</taxon>
    </lineage>
</organism>
<keyword evidence="1" id="KW-0812">Transmembrane</keyword>
<proteinExistence type="predicted"/>
<dbReference type="AlphaFoldDB" id="A0A1B9XZ93"/>
<keyword evidence="3" id="KW-1185">Reference proteome</keyword>
<dbReference type="RefSeq" id="WP_068704267.1">
    <property type="nucleotide sequence ID" value="NZ_MAKX01000002.1"/>
</dbReference>
<feature type="transmembrane region" description="Helical" evidence="1">
    <location>
        <begin position="6"/>
        <end position="23"/>
    </location>
</feature>
<dbReference type="STRING" id="447689.BA195_07995"/>
<evidence type="ECO:0000313" key="3">
    <source>
        <dbReference type="Proteomes" id="UP000093186"/>
    </source>
</evidence>
<keyword evidence="1" id="KW-1133">Transmembrane helix</keyword>
<evidence type="ECO:0000313" key="2">
    <source>
        <dbReference type="EMBL" id="OCK42839.1"/>
    </source>
</evidence>
<keyword evidence="1" id="KW-0472">Membrane</keyword>
<sequence length="138" mass="15959">MEIIGLIISIIALLLAIFTYFNHDIKIKKQSELINDYQIKKLEKDKSEEKKGRIEANVIKRDKGKRIVKIYNKRKSIAKSVNVNIPESLGINILQNPCPIDIKPQTGIDITKDVVINVTQEHLEKKRSKYSNYSQHLF</sequence>
<protein>
    <submittedName>
        <fullName evidence="2">Uncharacterized protein</fullName>
    </submittedName>
</protein>
<accession>A0A1B9XZ93</accession>
<reference evidence="2 3" key="1">
    <citation type="submission" date="2016-06" db="EMBL/GenBank/DDBJ databases">
        <title>Draft Genome Sequence of Tenacibaculum soleae UCD-KL19.</title>
        <authorList>
            <person name="Eisen J.A."/>
            <person name="Coil D.A."/>
            <person name="Lujan K.M."/>
        </authorList>
    </citation>
    <scope>NUCLEOTIDE SEQUENCE [LARGE SCALE GENOMIC DNA]</scope>
    <source>
        <strain evidence="2 3">UCD-KL19</strain>
    </source>
</reference>
<evidence type="ECO:0000256" key="1">
    <source>
        <dbReference type="SAM" id="Phobius"/>
    </source>
</evidence>
<dbReference type="EMBL" id="MAKX01000002">
    <property type="protein sequence ID" value="OCK42839.1"/>
    <property type="molecule type" value="Genomic_DNA"/>
</dbReference>
<dbReference type="OrthoDB" id="1496093at2"/>
<gene>
    <name evidence="2" type="ORF">BA195_07995</name>
</gene>
<dbReference type="Proteomes" id="UP000093186">
    <property type="component" value="Unassembled WGS sequence"/>
</dbReference>
<name>A0A1B9XZ93_9FLAO</name>